<dbReference type="InterPro" id="IPR036412">
    <property type="entry name" value="HAD-like_sf"/>
</dbReference>
<evidence type="ECO:0000256" key="2">
    <source>
        <dbReference type="ARBA" id="ARBA00004429"/>
    </source>
</evidence>
<dbReference type="Pfam" id="PF00690">
    <property type="entry name" value="Cation_ATPase_N"/>
    <property type="match status" value="1"/>
</dbReference>
<keyword evidence="20" id="KW-0378">Hydrolase</keyword>
<proteinExistence type="inferred from homology"/>
<keyword evidence="8" id="KW-0597">Phosphoprotein</keyword>
<feature type="transmembrane region" description="Helical" evidence="18">
    <location>
        <begin position="860"/>
        <end position="879"/>
    </location>
</feature>
<comment type="function">
    <text evidence="1">Mediates magnesium influx to the cytosol.</text>
</comment>
<dbReference type="PROSITE" id="PS00154">
    <property type="entry name" value="ATPASE_E1_E2"/>
    <property type="match status" value="1"/>
</dbReference>
<organism evidence="20 21">
    <name type="scientific">Burkholderia oklahomensis</name>
    <dbReference type="NCBI Taxonomy" id="342113"/>
    <lineage>
        <taxon>Bacteria</taxon>
        <taxon>Pseudomonadati</taxon>
        <taxon>Pseudomonadota</taxon>
        <taxon>Betaproteobacteria</taxon>
        <taxon>Burkholderiales</taxon>
        <taxon>Burkholderiaceae</taxon>
        <taxon>Burkholderia</taxon>
        <taxon>pseudomallei group</taxon>
    </lineage>
</organism>
<evidence type="ECO:0000256" key="10">
    <source>
        <dbReference type="ARBA" id="ARBA00022741"/>
    </source>
</evidence>
<dbReference type="Gene3D" id="3.40.1110.10">
    <property type="entry name" value="Calcium-transporting ATPase, cytoplasmic domain N"/>
    <property type="match status" value="1"/>
</dbReference>
<feature type="transmembrane region" description="Helical" evidence="18">
    <location>
        <begin position="792"/>
        <end position="813"/>
    </location>
</feature>
<feature type="transmembrane region" description="Helical" evidence="18">
    <location>
        <begin position="762"/>
        <end position="786"/>
    </location>
</feature>
<dbReference type="PANTHER" id="PTHR42861">
    <property type="entry name" value="CALCIUM-TRANSPORTING ATPASE"/>
    <property type="match status" value="1"/>
</dbReference>
<gene>
    <name evidence="20" type="primary">mgtA</name>
    <name evidence="20" type="ORF">DM82_5666</name>
</gene>
<dbReference type="SFLD" id="SFLDS00003">
    <property type="entry name" value="Haloacid_Dehalogenase"/>
    <property type="match status" value="1"/>
</dbReference>
<dbReference type="InterPro" id="IPR023214">
    <property type="entry name" value="HAD_sf"/>
</dbReference>
<dbReference type="InterPro" id="IPR023299">
    <property type="entry name" value="ATPase_P-typ_cyto_dom_N"/>
</dbReference>
<reference evidence="20 21" key="1">
    <citation type="submission" date="2014-06" db="EMBL/GenBank/DDBJ databases">
        <authorList>
            <person name="Bishop-Lilly K.A."/>
            <person name="Broomall S.M."/>
            <person name="Chain P.S."/>
            <person name="Chertkov O."/>
            <person name="Coyne S.R."/>
            <person name="Daligault H.E."/>
            <person name="Davenport K.W."/>
            <person name="Erkkila T."/>
            <person name="Frey K.G."/>
            <person name="Gibbons H.S."/>
            <person name="Gu W."/>
            <person name="Jaissle J."/>
            <person name="Johnson S.L."/>
            <person name="Koroleva G.I."/>
            <person name="Ladner J.T."/>
            <person name="Lo C.-C."/>
            <person name="Minogue T.D."/>
            <person name="Munk C."/>
            <person name="Palacios G.F."/>
            <person name="Redden C.L."/>
            <person name="Rosenzweig C.N."/>
            <person name="Scholz M.B."/>
            <person name="Teshima H."/>
            <person name="Xu Y."/>
        </authorList>
    </citation>
    <scope>NUCLEOTIDE SEQUENCE [LARGE SCALE GENOMIC DNA]</scope>
    <source>
        <strain evidence="20 21">EO147</strain>
    </source>
</reference>
<dbReference type="InterPro" id="IPR044492">
    <property type="entry name" value="P_typ_ATPase_HD_dom"/>
</dbReference>
<dbReference type="Gene3D" id="3.40.50.1000">
    <property type="entry name" value="HAD superfamily/HAD-like"/>
    <property type="match status" value="1"/>
</dbReference>
<keyword evidence="12" id="KW-0460">Magnesium</keyword>
<keyword evidence="14 18" id="KW-1133">Transmembrane helix</keyword>
<comment type="catalytic activity">
    <reaction evidence="17">
        <text>Mg(2+)(out) + ATP + H2O = Mg(2+)(in) + ADP + phosphate + H(+)</text>
        <dbReference type="Rhea" id="RHEA:10260"/>
        <dbReference type="ChEBI" id="CHEBI:15377"/>
        <dbReference type="ChEBI" id="CHEBI:15378"/>
        <dbReference type="ChEBI" id="CHEBI:18420"/>
        <dbReference type="ChEBI" id="CHEBI:30616"/>
        <dbReference type="ChEBI" id="CHEBI:43474"/>
        <dbReference type="ChEBI" id="CHEBI:456216"/>
        <dbReference type="EC" id="7.2.2.14"/>
    </reaction>
</comment>
<evidence type="ECO:0000256" key="8">
    <source>
        <dbReference type="ARBA" id="ARBA00022553"/>
    </source>
</evidence>
<dbReference type="InterPro" id="IPR059000">
    <property type="entry name" value="ATPase_P-type_domA"/>
</dbReference>
<dbReference type="KEGG" id="bok:DM82_5666"/>
<dbReference type="SUPFAM" id="SSF81665">
    <property type="entry name" value="Calcium ATPase, transmembrane domain M"/>
    <property type="match status" value="1"/>
</dbReference>
<dbReference type="SFLD" id="SFLDF00027">
    <property type="entry name" value="p-type_atpase"/>
    <property type="match status" value="1"/>
</dbReference>
<evidence type="ECO:0000259" key="19">
    <source>
        <dbReference type="SMART" id="SM00831"/>
    </source>
</evidence>
<evidence type="ECO:0000313" key="21">
    <source>
        <dbReference type="Proteomes" id="UP000029424"/>
    </source>
</evidence>
<protein>
    <recommendedName>
        <fullName evidence="5">Magnesium-transporting ATPase, P-type 1</fullName>
        <ecNumber evidence="4">7.2.2.14</ecNumber>
    </recommendedName>
    <alternativeName>
        <fullName evidence="16">Mg(2+) transport ATPase, P-type 1</fullName>
    </alternativeName>
</protein>
<dbReference type="SUPFAM" id="SSF81660">
    <property type="entry name" value="Metal cation-transporting ATPase, ATP-binding domain N"/>
    <property type="match status" value="1"/>
</dbReference>
<keyword evidence="21" id="KW-1185">Reference proteome</keyword>
<dbReference type="PRINTS" id="PR01836">
    <property type="entry name" value="MGATPASE"/>
</dbReference>
<feature type="transmembrane region" description="Helical" evidence="18">
    <location>
        <begin position="282"/>
        <end position="300"/>
    </location>
</feature>
<dbReference type="InterPro" id="IPR001757">
    <property type="entry name" value="P_typ_ATPase"/>
</dbReference>
<keyword evidence="11" id="KW-0067">ATP-binding</keyword>
<dbReference type="InterPro" id="IPR006415">
    <property type="entry name" value="P-type_ATPase_IIIB"/>
</dbReference>
<accession>A0AAI8BA57</accession>
<evidence type="ECO:0000256" key="5">
    <source>
        <dbReference type="ARBA" id="ARBA00013555"/>
    </source>
</evidence>
<dbReference type="SMART" id="SM00831">
    <property type="entry name" value="Cation_ATPase_N"/>
    <property type="match status" value="1"/>
</dbReference>
<dbReference type="NCBIfam" id="NF011702">
    <property type="entry name" value="PRK15122.1"/>
    <property type="match status" value="1"/>
</dbReference>
<sequence length="890" mass="96300">MNFLDGKLGLSAIAPVFAWFRRSSSPASEGSATSEATLGEIAHLSTEAALLRLKSVAEGLASDEVAQRLRVVGPNLVAHANRHTILGELASRSINPLNLLLLSLAGASYFLGDQRAAAMIAVMVLLSVSLGFLQEHRSNTAADALRRMVLTTATVRRRGNGAAVDQLDVPIEQIVPGDIVILSAGDMIPADLRLISAKDLFVNQAALTGEAMPLEKIPEPNVSATETHFDLPNICFMGSAVVSGIGCGVVALTGSRTAFGHVADTIAARRVLTSFDKGISRFTWLMLSFIVVMVPLVFVINGLTKGNWFEALLFAVAVAVGLTPEMLPMIVTVNLAKGAIAMSRKKVIVKRLNAIQNFGAMDVLCTDKTGTLTQDRIILKRHLDIHGDESDQVLEYAYLNSFYQSGLKNLLDVAVLKHAELVERLEVHGRFSKIDEMPFDFERRRMSVVLARSDGAHIMICKGAVEEIFSVCTRYAADGDTGVLDASHFASAQDTTAALNADGFRVVAVAYKEMPPAQVAYSARDETELTLLGYIAFLDPPKDTAAAAIAALQARGVQVKILTGDNDIVTRKICHEVGLEVDRIVLGKEAQLLAPAQLADLAETASVFAKVSPSQKAAIIDALHQKGHVVGFLGDGINDGPALKSADVGISVDSAVDIAKETADIILLEKSLAVLGEGVLEGRKVFGNITKYIKMGASSNFGNMFSVLGASVILPFLPMAPIQVLTNNLLYDFSQTTIPTDHVDSEYLAVPRRWDIGNITKFVLMIGPISSIFDYVTYFMMLYVFHAWDKPALFQTGWFVESLLTQTLIIHIIRTAKVPFFESRASVPLITTSLAIAATGIVIPFTWLGTFLGFVPLPPQYWIALFLILMSYAVLTHLMKTWFVRRFGLD</sequence>
<keyword evidence="6" id="KW-1003">Cell membrane</keyword>
<dbReference type="Proteomes" id="UP000029424">
    <property type="component" value="Chromosome 2"/>
</dbReference>
<dbReference type="InterPro" id="IPR006068">
    <property type="entry name" value="ATPase_P-typ_cation-transptr_C"/>
</dbReference>
<evidence type="ECO:0000256" key="4">
    <source>
        <dbReference type="ARBA" id="ARBA00012786"/>
    </source>
</evidence>
<keyword evidence="9 18" id="KW-0812">Transmembrane</keyword>
<name>A0AAI8BA57_9BURK</name>
<dbReference type="Pfam" id="PF13246">
    <property type="entry name" value="Cation_ATPase"/>
    <property type="match status" value="1"/>
</dbReference>
<keyword evidence="7" id="KW-0997">Cell inner membrane</keyword>
<dbReference type="Gene3D" id="1.20.1110.10">
    <property type="entry name" value="Calcium-transporting ATPase, transmembrane domain"/>
    <property type="match status" value="1"/>
</dbReference>
<evidence type="ECO:0000256" key="16">
    <source>
        <dbReference type="ARBA" id="ARBA00029806"/>
    </source>
</evidence>
<comment type="subcellular location">
    <subcellularLocation>
        <location evidence="2">Cell inner membrane</location>
        <topology evidence="2">Multi-pass membrane protein</topology>
    </subcellularLocation>
</comment>
<dbReference type="NCBIfam" id="TIGR01494">
    <property type="entry name" value="ATPase_P-type"/>
    <property type="match status" value="2"/>
</dbReference>
<comment type="similarity">
    <text evidence="3">Belongs to the cation transport ATPase (P-type) (TC 3.A.3) family. Type IIIB subfamily.</text>
</comment>
<dbReference type="AlphaFoldDB" id="A0AAI8BA57"/>
<dbReference type="InterPro" id="IPR018303">
    <property type="entry name" value="ATPase_P-typ_P_site"/>
</dbReference>
<keyword evidence="13" id="KW-1278">Translocase</keyword>
<evidence type="ECO:0000256" key="9">
    <source>
        <dbReference type="ARBA" id="ARBA00022692"/>
    </source>
</evidence>
<dbReference type="GeneID" id="60551046"/>
<dbReference type="Pfam" id="PF00689">
    <property type="entry name" value="Cation_ATPase_C"/>
    <property type="match status" value="1"/>
</dbReference>
<dbReference type="EC" id="7.2.2.14" evidence="4"/>
<dbReference type="CDD" id="cd02077">
    <property type="entry name" value="P-type_ATPase_Mg"/>
    <property type="match status" value="1"/>
</dbReference>
<dbReference type="GO" id="GO:0016887">
    <property type="term" value="F:ATP hydrolysis activity"/>
    <property type="evidence" value="ECO:0007669"/>
    <property type="project" value="InterPro"/>
</dbReference>
<dbReference type="GO" id="GO:0005524">
    <property type="term" value="F:ATP binding"/>
    <property type="evidence" value="ECO:0007669"/>
    <property type="project" value="UniProtKB-KW"/>
</dbReference>
<feature type="transmembrane region" description="Helical" evidence="18">
    <location>
        <begin position="312"/>
        <end position="336"/>
    </location>
</feature>
<dbReference type="InterPro" id="IPR008250">
    <property type="entry name" value="ATPase_P-typ_transduc_dom_A_sf"/>
</dbReference>
<feature type="transmembrane region" description="Helical" evidence="18">
    <location>
        <begin position="825"/>
        <end position="848"/>
    </location>
</feature>
<evidence type="ECO:0000256" key="14">
    <source>
        <dbReference type="ARBA" id="ARBA00022989"/>
    </source>
</evidence>
<evidence type="ECO:0000256" key="15">
    <source>
        <dbReference type="ARBA" id="ARBA00023136"/>
    </source>
</evidence>
<dbReference type="SUPFAM" id="SSF56784">
    <property type="entry name" value="HAD-like"/>
    <property type="match status" value="1"/>
</dbReference>
<evidence type="ECO:0000256" key="6">
    <source>
        <dbReference type="ARBA" id="ARBA00022475"/>
    </source>
</evidence>
<evidence type="ECO:0000256" key="11">
    <source>
        <dbReference type="ARBA" id="ARBA00022840"/>
    </source>
</evidence>
<dbReference type="Pfam" id="PF00122">
    <property type="entry name" value="E1-E2_ATPase"/>
    <property type="match status" value="1"/>
</dbReference>
<evidence type="ECO:0000256" key="1">
    <source>
        <dbReference type="ARBA" id="ARBA00003954"/>
    </source>
</evidence>
<evidence type="ECO:0000256" key="18">
    <source>
        <dbReference type="SAM" id="Phobius"/>
    </source>
</evidence>
<keyword evidence="10" id="KW-0547">Nucleotide-binding</keyword>
<dbReference type="SUPFAM" id="SSF81653">
    <property type="entry name" value="Calcium ATPase, transduction domain A"/>
    <property type="match status" value="1"/>
</dbReference>
<keyword evidence="15 18" id="KW-0472">Membrane</keyword>
<dbReference type="InterPro" id="IPR004014">
    <property type="entry name" value="ATPase_P-typ_cation-transptr_N"/>
</dbReference>
<evidence type="ECO:0000313" key="20">
    <source>
        <dbReference type="EMBL" id="AIO68488.1"/>
    </source>
</evidence>
<dbReference type="GO" id="GO:0015444">
    <property type="term" value="F:P-type magnesium transporter activity"/>
    <property type="evidence" value="ECO:0007669"/>
    <property type="project" value="UniProtKB-EC"/>
</dbReference>
<evidence type="ECO:0000256" key="17">
    <source>
        <dbReference type="ARBA" id="ARBA00047295"/>
    </source>
</evidence>
<dbReference type="EMBL" id="CP008727">
    <property type="protein sequence ID" value="AIO68488.1"/>
    <property type="molecule type" value="Genomic_DNA"/>
</dbReference>
<evidence type="ECO:0000256" key="13">
    <source>
        <dbReference type="ARBA" id="ARBA00022967"/>
    </source>
</evidence>
<feature type="transmembrane region" description="Helical" evidence="18">
    <location>
        <begin position="116"/>
        <end position="133"/>
    </location>
</feature>
<evidence type="ECO:0000256" key="3">
    <source>
        <dbReference type="ARBA" id="ARBA00008746"/>
    </source>
</evidence>
<dbReference type="NCBIfam" id="TIGR01524">
    <property type="entry name" value="ATPase-IIIB_Mg"/>
    <property type="match status" value="1"/>
</dbReference>
<dbReference type="GO" id="GO:0005886">
    <property type="term" value="C:plasma membrane"/>
    <property type="evidence" value="ECO:0007669"/>
    <property type="project" value="UniProtKB-SubCell"/>
</dbReference>
<evidence type="ECO:0000256" key="7">
    <source>
        <dbReference type="ARBA" id="ARBA00022519"/>
    </source>
</evidence>
<feature type="domain" description="Cation-transporting P-type ATPase N-terminal" evidence="19">
    <location>
        <begin position="40"/>
        <end position="113"/>
    </location>
</feature>
<dbReference type="SFLD" id="SFLDG00002">
    <property type="entry name" value="C1.7:_P-type_atpase_like"/>
    <property type="match status" value="1"/>
</dbReference>
<evidence type="ECO:0000256" key="12">
    <source>
        <dbReference type="ARBA" id="ARBA00022842"/>
    </source>
</evidence>
<dbReference type="RefSeq" id="WP_025990607.1">
    <property type="nucleotide sequence ID" value="NZ_CADEQG010000009.1"/>
</dbReference>
<dbReference type="Gene3D" id="2.70.150.10">
    <property type="entry name" value="Calcium-transporting ATPase, cytoplasmic transduction domain A"/>
    <property type="match status" value="1"/>
</dbReference>
<dbReference type="InterPro" id="IPR023298">
    <property type="entry name" value="ATPase_P-typ_TM_dom_sf"/>
</dbReference>